<gene>
    <name evidence="1" type="ORF">I7I52_04602</name>
</gene>
<dbReference type="EMBL" id="JAEVHI010000004">
    <property type="protein sequence ID" value="KAG5293324.1"/>
    <property type="molecule type" value="Genomic_DNA"/>
</dbReference>
<name>A0A8H7YPL1_AJECA</name>
<protein>
    <submittedName>
        <fullName evidence="1">Uncharacterized protein</fullName>
    </submittedName>
</protein>
<comment type="caution">
    <text evidence="1">The sequence shown here is derived from an EMBL/GenBank/DDBJ whole genome shotgun (WGS) entry which is preliminary data.</text>
</comment>
<reference evidence="1 2" key="1">
    <citation type="submission" date="2021-01" db="EMBL/GenBank/DDBJ databases">
        <title>Chromosome-level genome assembly of a human fungal pathogen reveals clustering of transcriptionally co-regulated genes.</title>
        <authorList>
            <person name="Voorhies M."/>
            <person name="Cohen S."/>
            <person name="Shea T.P."/>
            <person name="Petrus S."/>
            <person name="Munoz J.F."/>
            <person name="Poplawski S."/>
            <person name="Goldman W.E."/>
            <person name="Michael T."/>
            <person name="Cuomo C.A."/>
            <person name="Sil A."/>
            <person name="Beyhan S."/>
        </authorList>
    </citation>
    <scope>NUCLEOTIDE SEQUENCE [LARGE SCALE GENOMIC DNA]</scope>
    <source>
        <strain evidence="1 2">G184AR</strain>
    </source>
</reference>
<evidence type="ECO:0000313" key="2">
    <source>
        <dbReference type="Proteomes" id="UP000670092"/>
    </source>
</evidence>
<proteinExistence type="predicted"/>
<dbReference type="OrthoDB" id="10268368at2759"/>
<sequence>MENMPQGYPKLDFADGTGGEVKPRCWQLLVIDSKPCKRFPGPQRNNKPDKKYI</sequence>
<evidence type="ECO:0000313" key="1">
    <source>
        <dbReference type="EMBL" id="KAG5293324.1"/>
    </source>
</evidence>
<accession>A0A8H7YPL1</accession>
<organism evidence="1 2">
    <name type="scientific">Ajellomyces capsulatus</name>
    <name type="common">Darling's disease fungus</name>
    <name type="synonym">Histoplasma capsulatum</name>
    <dbReference type="NCBI Taxonomy" id="5037"/>
    <lineage>
        <taxon>Eukaryota</taxon>
        <taxon>Fungi</taxon>
        <taxon>Dikarya</taxon>
        <taxon>Ascomycota</taxon>
        <taxon>Pezizomycotina</taxon>
        <taxon>Eurotiomycetes</taxon>
        <taxon>Eurotiomycetidae</taxon>
        <taxon>Onygenales</taxon>
        <taxon>Ajellomycetaceae</taxon>
        <taxon>Histoplasma</taxon>
    </lineage>
</organism>
<dbReference type="Proteomes" id="UP000670092">
    <property type="component" value="Unassembled WGS sequence"/>
</dbReference>
<dbReference type="VEuPathDB" id="FungiDB:I7I52_04602"/>
<dbReference type="AlphaFoldDB" id="A0A8H7YPL1"/>